<dbReference type="EMBL" id="CP017080">
    <property type="protein sequence ID" value="AOH54529.1"/>
    <property type="molecule type" value="Genomic_DNA"/>
</dbReference>
<gene>
    <name evidence="2" type="ORF">ABE28_009210</name>
</gene>
<feature type="transmembrane region" description="Helical" evidence="1">
    <location>
        <begin position="81"/>
        <end position="102"/>
    </location>
</feature>
<protein>
    <submittedName>
        <fullName evidence="2">Uncharacterized protein</fullName>
    </submittedName>
</protein>
<evidence type="ECO:0000313" key="2">
    <source>
        <dbReference type="EMBL" id="AOH54529.1"/>
    </source>
</evidence>
<keyword evidence="3" id="KW-1185">Reference proteome</keyword>
<keyword evidence="1" id="KW-1133">Transmembrane helix</keyword>
<sequence>MRFSYLFVTIAIVLSLIISTIIYIYLPIFKFEGFEKALDGILLLSSISLGFYGACLSVLASIFNTKMVKEIMNDKNYRAEFIFVSVSALIIGFVLVITTIVYQVLFANGRVSFAIMNCVNSVWIFLLMIFLSFSFLFVLTAFFIFFKNKDKQEDEQVNSGEIRNPEF</sequence>
<keyword evidence="1" id="KW-0472">Membrane</keyword>
<keyword evidence="1" id="KW-0812">Transmembrane</keyword>
<name>A0A1B3XMT0_9BACI</name>
<organism evidence="2 3">
    <name type="scientific">Peribacillus muralis</name>
    <dbReference type="NCBI Taxonomy" id="264697"/>
    <lineage>
        <taxon>Bacteria</taxon>
        <taxon>Bacillati</taxon>
        <taxon>Bacillota</taxon>
        <taxon>Bacilli</taxon>
        <taxon>Bacillales</taxon>
        <taxon>Bacillaceae</taxon>
        <taxon>Peribacillus</taxon>
    </lineage>
</organism>
<dbReference type="OrthoDB" id="9847381at2"/>
<evidence type="ECO:0000313" key="3">
    <source>
        <dbReference type="Proteomes" id="UP000077926"/>
    </source>
</evidence>
<dbReference type="Proteomes" id="UP000077926">
    <property type="component" value="Chromosome"/>
</dbReference>
<reference evidence="2 3" key="1">
    <citation type="submission" date="2016-08" db="EMBL/GenBank/DDBJ databases">
        <title>Complete genome sequence of Bacillus muralis G25-68, a strain with toxicity to nematodes.</title>
        <authorList>
            <person name="Zheng Z."/>
        </authorList>
    </citation>
    <scope>NUCLEOTIDE SEQUENCE [LARGE SCALE GENOMIC DNA]</scope>
    <source>
        <strain evidence="2 3">G25-68</strain>
    </source>
</reference>
<dbReference type="KEGG" id="bmur:ABE28_009210"/>
<feature type="transmembrane region" description="Helical" evidence="1">
    <location>
        <begin position="40"/>
        <end position="60"/>
    </location>
</feature>
<dbReference type="STRING" id="264697.ABE28_009210"/>
<proteinExistence type="predicted"/>
<accession>A0A1B3XMT0</accession>
<evidence type="ECO:0000256" key="1">
    <source>
        <dbReference type="SAM" id="Phobius"/>
    </source>
</evidence>
<feature type="transmembrane region" description="Helical" evidence="1">
    <location>
        <begin position="5"/>
        <end position="28"/>
    </location>
</feature>
<dbReference type="RefSeq" id="WP_064466348.1">
    <property type="nucleotide sequence ID" value="NZ_CP017080.1"/>
</dbReference>
<dbReference type="AlphaFoldDB" id="A0A1B3XMT0"/>
<feature type="transmembrane region" description="Helical" evidence="1">
    <location>
        <begin position="122"/>
        <end position="146"/>
    </location>
</feature>